<evidence type="ECO:0000313" key="7">
    <source>
        <dbReference type="Proteomes" id="UP000060043"/>
    </source>
</evidence>
<dbReference type="Gene3D" id="3.30.70.270">
    <property type="match status" value="1"/>
</dbReference>
<dbReference type="AlphaFoldDB" id="A0A0U2WUV5"/>
<feature type="domain" description="HD" evidence="3">
    <location>
        <begin position="181"/>
        <end position="244"/>
    </location>
</feature>
<feature type="domain" description="Cas10/Cmr2 second palm" evidence="4">
    <location>
        <begin position="592"/>
        <end position="728"/>
    </location>
</feature>
<dbReference type="PANTHER" id="PTHR36528:SF1">
    <property type="entry name" value="CRISPR SYSTEM SINGLE-STRAND-SPECIFIC DEOXYRIBONUCLEASE CAS10_CSM1 (SUBTYPE III-A)"/>
    <property type="match status" value="1"/>
</dbReference>
<dbReference type="InterPro" id="IPR054767">
    <property type="entry name" value="Cas10-Cmr2_palm2"/>
</dbReference>
<dbReference type="InterPro" id="IPR043128">
    <property type="entry name" value="Rev_trsase/Diguanyl_cyclase"/>
</dbReference>
<evidence type="ECO:0000313" key="5">
    <source>
        <dbReference type="EMBL" id="ALU29858.1"/>
    </source>
</evidence>
<evidence type="ECO:0000259" key="3">
    <source>
        <dbReference type="Pfam" id="PF01966"/>
    </source>
</evidence>
<dbReference type="InterPro" id="IPR052117">
    <property type="entry name" value="Cas10/Csm1_subtype-III-A"/>
</dbReference>
<evidence type="ECO:0000313" key="6">
    <source>
        <dbReference type="EMBL" id="ALU32598.1"/>
    </source>
</evidence>
<dbReference type="Pfam" id="PF22335">
    <property type="entry name" value="Cas10-Cmr2_palm2"/>
    <property type="match status" value="1"/>
</dbReference>
<evidence type="ECO:0000256" key="2">
    <source>
        <dbReference type="ARBA" id="ARBA00023118"/>
    </source>
</evidence>
<evidence type="ECO:0000256" key="1">
    <source>
        <dbReference type="ARBA" id="ARBA00022741"/>
    </source>
</evidence>
<dbReference type="OMA" id="EYAMEFI"/>
<dbReference type="InterPro" id="IPR006674">
    <property type="entry name" value="HD_domain"/>
</dbReference>
<dbReference type="Gene3D" id="1.10.3210.10">
    <property type="entry name" value="Hypothetical protein af1432"/>
    <property type="match status" value="1"/>
</dbReference>
<protein>
    <submittedName>
        <fullName evidence="5">Uncharacterized protein</fullName>
    </submittedName>
</protein>
<name>A0A0U2WUV5_9CREN</name>
<dbReference type="OrthoDB" id="44247at2157"/>
<gene>
    <name evidence="5" type="ORF">ATY89_07845</name>
    <name evidence="6" type="ORF">ATZ20_10865</name>
</gene>
<dbReference type="Proteomes" id="UP000065473">
    <property type="component" value="Chromosome"/>
</dbReference>
<evidence type="ECO:0000259" key="4">
    <source>
        <dbReference type="Pfam" id="PF22335"/>
    </source>
</evidence>
<sequence>MTLRGKLILPEFEVKFVEENKVKALREKIINIITQISNLSCEIAGNDERQAMNILADLLALIYKAPMILSYAPSLPSSKYSANAFEYLLYYVILRHKYGKELMITPDLGVKDLMDKLEKLPAETVRNLKSFFQSFKDLMDIYEALLYTPADTRPGFNFTSLASHLQLTSLVVWAMQQQTYDQSQLRVAALLHDIGKLVNPEHHVRESVDILEEVLRKSTGELCIKGGIEKIRDEVLHHHGQIQTILNMADDVAASHDRISPIVMEGLDNLNLSVKECYSKRGEDSFNCLESKGAQEYEKASKELYKYLSSVLLDPSVIQKDEAKVLKYLNDVKPAQTPKSTQQASANTTSRNPIAYLVYVDFPGIQKFITNFPGLREMSFASFLVDFITSVYAFALIDSKFRDLGKSMLPVEALLSGYGGHSYIVVRADLDKPDIEGLFKNLKLEEELDAKLNVTVLDFMYDNEILGINKISEEIGKQSYNRYLLDFNERLYSYGLHETCSYCGIRPAVDDVPISPDEKERLCKRCKLVRELSSNRGFSAKTDTTYMIDGSFIRPADLAKSIFKGKDSSEGEYLNYAMEFIAGWKNENDKKYISLVKADGNYAGIIFSATVTFSDYVDRSFRLDYGIKKAFYETLKELHEKETSSANAQSSTGNSLVPRVLSGVLYLGGDDIMLMSPSVIAIQFAVRLFKKAQEYTGFTFKVGVLTVKPDHPVQFAYQAVNELMERAKIGHLNGSPVAMSSIAAMLFSNSLANRNVIDTEINKYSGSKHNEIKYKFLVVSNPLENVEEFLKSFGLEDFKELVNLYNNEREGRNKVKEVLRPIQDVVGYLSTINKENKGSEDIFFKGLAYMVRQRARVKENQSNTDSQRKVLSTLLQNTKISNDGGSAPLYDYYFILKSILAGLGEA</sequence>
<accession>A0A0U2WUV5</accession>
<dbReference type="GeneID" id="78442406"/>
<dbReference type="SUPFAM" id="SSF109604">
    <property type="entry name" value="HD-domain/PDEase-like"/>
    <property type="match status" value="1"/>
</dbReference>
<keyword evidence="1" id="KW-0547">Nucleotide-binding</keyword>
<keyword evidence="2" id="KW-0051">Antiviral defense</keyword>
<dbReference type="RefSeq" id="WP_011278844.1">
    <property type="nucleotide sequence ID" value="NZ_BHWZ01000006.1"/>
</dbReference>
<dbReference type="GO" id="GO:0000166">
    <property type="term" value="F:nucleotide binding"/>
    <property type="evidence" value="ECO:0007669"/>
    <property type="project" value="UniProtKB-KW"/>
</dbReference>
<proteinExistence type="predicted"/>
<dbReference type="Proteomes" id="UP000060043">
    <property type="component" value="Chromosome"/>
</dbReference>
<evidence type="ECO:0000313" key="8">
    <source>
        <dbReference type="Proteomes" id="UP000065473"/>
    </source>
</evidence>
<reference evidence="7 8" key="1">
    <citation type="submission" date="2015-12" db="EMBL/GenBank/DDBJ databases">
        <title>A stable core within a dynamic pangenome in Sulfolobus acidocaldarius.</title>
        <authorList>
            <person name="Anderson R."/>
            <person name="Kouris A."/>
            <person name="Seward C."/>
            <person name="Campbell K."/>
            <person name="Whitaker R."/>
        </authorList>
    </citation>
    <scope>NUCLEOTIDE SEQUENCE [LARGE SCALE GENOMIC DNA]</scope>
    <source>
        <strain evidence="5 8">GG12-C01-09</strain>
        <strain evidence="6 7">NG05B_CO5_07</strain>
    </source>
</reference>
<dbReference type="PANTHER" id="PTHR36528">
    <property type="entry name" value="CRISPR SYSTEM SINGLE-STRAND-SPECIFIC DEOXYRIBONUCLEASE CAS10/CSM1 (SUBTYPE III-A)"/>
    <property type="match status" value="1"/>
</dbReference>
<dbReference type="EMBL" id="CP013695">
    <property type="protein sequence ID" value="ALU32598.1"/>
    <property type="molecule type" value="Genomic_DNA"/>
</dbReference>
<organism evidence="5 8">
    <name type="scientific">Sulfolobus acidocaldarius</name>
    <dbReference type="NCBI Taxonomy" id="2285"/>
    <lineage>
        <taxon>Archaea</taxon>
        <taxon>Thermoproteota</taxon>
        <taxon>Thermoprotei</taxon>
        <taxon>Sulfolobales</taxon>
        <taxon>Sulfolobaceae</taxon>
        <taxon>Sulfolobus</taxon>
    </lineage>
</organism>
<dbReference type="Pfam" id="PF01966">
    <property type="entry name" value="HD"/>
    <property type="match status" value="1"/>
</dbReference>
<dbReference type="GO" id="GO:0051607">
    <property type="term" value="P:defense response to virus"/>
    <property type="evidence" value="ECO:0007669"/>
    <property type="project" value="UniProtKB-KW"/>
</dbReference>
<dbReference type="EMBL" id="CP013694">
    <property type="protein sequence ID" value="ALU29858.1"/>
    <property type="molecule type" value="Genomic_DNA"/>
</dbReference>